<reference evidence="2 3" key="1">
    <citation type="submission" date="2016-10" db="EMBL/GenBank/DDBJ databases">
        <authorList>
            <person name="Varghese N."/>
            <person name="Submissions S."/>
        </authorList>
    </citation>
    <scope>NUCLEOTIDE SEQUENCE [LARGE SCALE GENOMIC DNA]</scope>
    <source>
        <strain evidence="2 3">PL 12/M</strain>
    </source>
</reference>
<dbReference type="InterPro" id="IPR003812">
    <property type="entry name" value="Fido"/>
</dbReference>
<dbReference type="InterPro" id="IPR026287">
    <property type="entry name" value="SoFic-like"/>
</dbReference>
<gene>
    <name evidence="2" type="ORF">SAMN04488589_1038</name>
</gene>
<dbReference type="EMBL" id="FNCA01000003">
    <property type="protein sequence ID" value="SDF65892.1"/>
    <property type="molecule type" value="Genomic_DNA"/>
</dbReference>
<dbReference type="Pfam" id="PF11972">
    <property type="entry name" value="HTH_13"/>
    <property type="match status" value="1"/>
</dbReference>
<dbReference type="PIRSF" id="PIRSF038925">
    <property type="entry name" value="AMP-prot_trans"/>
    <property type="match status" value="1"/>
</dbReference>
<organism evidence="2 3">
    <name type="scientific">Methanolobus vulcani</name>
    <dbReference type="NCBI Taxonomy" id="38026"/>
    <lineage>
        <taxon>Archaea</taxon>
        <taxon>Methanobacteriati</taxon>
        <taxon>Methanobacteriota</taxon>
        <taxon>Stenosarchaea group</taxon>
        <taxon>Methanomicrobia</taxon>
        <taxon>Methanosarcinales</taxon>
        <taxon>Methanosarcinaceae</taxon>
        <taxon>Methanolobus</taxon>
    </lineage>
</organism>
<dbReference type="PANTHER" id="PTHR13504">
    <property type="entry name" value="FIDO DOMAIN-CONTAINING PROTEIN DDB_G0283145"/>
    <property type="match status" value="1"/>
</dbReference>
<dbReference type="RefSeq" id="WP_091709317.1">
    <property type="nucleotide sequence ID" value="NZ_FNCA01000003.1"/>
</dbReference>
<evidence type="ECO:0000259" key="1">
    <source>
        <dbReference type="PROSITE" id="PS51459"/>
    </source>
</evidence>
<protein>
    <submittedName>
        <fullName evidence="2">Fic family protein</fullName>
    </submittedName>
</protein>
<dbReference type="OrthoDB" id="350952at2157"/>
<dbReference type="InterPro" id="IPR040198">
    <property type="entry name" value="Fido_containing"/>
</dbReference>
<accession>A0A7Z7AZ20</accession>
<dbReference type="InterPro" id="IPR025758">
    <property type="entry name" value="Fic/DOC_N"/>
</dbReference>
<dbReference type="Gene3D" id="1.10.3290.10">
    <property type="entry name" value="Fido-like domain"/>
    <property type="match status" value="1"/>
</dbReference>
<sequence>MSERAGKFVLTPNGYRSFIPKELPPEPPIDYDDELRLLLSKADRNLARLDGITSVLPNPDLFIAMYVKKEALLSSQIEGTQASLEGVLEFEADLVPKEDINEIKEVVNYISALDYGINRLKETSMSIELIKEIHKILLEGTRGDGLNSGNFKTCQNYIGTPGASIMEAIFVPPTPEITIPAIEGLERFLLEKDNIPALVKIGLIHAQFETIHPFLDGNGRIGRLLITFDLVWKEILSKPLLYLSFYLKNNRSEYYDLLMKVRTEGAWEDWLKFFLKGVSETSEEAVNTAREIIKLKDDMTKLLYEKSVSSIHAIRLIDLLFESPLISNADVVEKLNITSVTATSLMNKFEEIGILTEITGKKRYKRYLFTDYVDIISRGTNNI</sequence>
<dbReference type="Pfam" id="PF02661">
    <property type="entry name" value="Fic"/>
    <property type="match status" value="1"/>
</dbReference>
<dbReference type="AlphaFoldDB" id="A0A7Z7AZ20"/>
<comment type="caution">
    <text evidence="2">The sequence shown here is derived from an EMBL/GenBank/DDBJ whole genome shotgun (WGS) entry which is preliminary data.</text>
</comment>
<dbReference type="PROSITE" id="PS51459">
    <property type="entry name" value="FIDO"/>
    <property type="match status" value="1"/>
</dbReference>
<dbReference type="PANTHER" id="PTHR13504:SF38">
    <property type="entry name" value="FIDO DOMAIN-CONTAINING PROTEIN"/>
    <property type="match status" value="1"/>
</dbReference>
<proteinExistence type="predicted"/>
<evidence type="ECO:0000313" key="2">
    <source>
        <dbReference type="EMBL" id="SDF65892.1"/>
    </source>
</evidence>
<dbReference type="InterPro" id="IPR036597">
    <property type="entry name" value="Fido-like_dom_sf"/>
</dbReference>
<dbReference type="Pfam" id="PF13784">
    <property type="entry name" value="Fic_N"/>
    <property type="match status" value="1"/>
</dbReference>
<name>A0A7Z7AZ20_9EURY</name>
<dbReference type="Proteomes" id="UP000199259">
    <property type="component" value="Unassembled WGS sequence"/>
</dbReference>
<dbReference type="InterPro" id="IPR021068">
    <property type="entry name" value="HTH_DNA-bd"/>
</dbReference>
<keyword evidence="3" id="KW-1185">Reference proteome</keyword>
<dbReference type="SUPFAM" id="SSF140931">
    <property type="entry name" value="Fic-like"/>
    <property type="match status" value="1"/>
</dbReference>
<evidence type="ECO:0000313" key="3">
    <source>
        <dbReference type="Proteomes" id="UP000199259"/>
    </source>
</evidence>
<feature type="domain" description="Fido" evidence="1">
    <location>
        <begin position="125"/>
        <end position="276"/>
    </location>
</feature>